<evidence type="ECO:0000256" key="11">
    <source>
        <dbReference type="SAM" id="MobiDB-lite"/>
    </source>
</evidence>
<dbReference type="InterPro" id="IPR013106">
    <property type="entry name" value="Ig_V-set"/>
</dbReference>
<dbReference type="SMART" id="SM00409">
    <property type="entry name" value="IG"/>
    <property type="match status" value="2"/>
</dbReference>
<evidence type="ECO:0000256" key="8">
    <source>
        <dbReference type="ARBA" id="ARBA00022989"/>
    </source>
</evidence>
<proteinExistence type="inferred from homology"/>
<evidence type="ECO:0000256" key="10">
    <source>
        <dbReference type="ARBA" id="ARBA00023319"/>
    </source>
</evidence>
<evidence type="ECO:0000256" key="9">
    <source>
        <dbReference type="ARBA" id="ARBA00023136"/>
    </source>
</evidence>
<dbReference type="SUPFAM" id="SSF50729">
    <property type="entry name" value="PH domain-like"/>
    <property type="match status" value="1"/>
</dbReference>
<keyword evidence="7" id="KW-0862">Zinc</keyword>
<dbReference type="FunFam" id="2.30.29.30:FF:000049">
    <property type="entry name" value="pleckstrin homology domain-containing family A member 1 isoform X1"/>
    <property type="match status" value="1"/>
</dbReference>
<dbReference type="SUPFAM" id="SSF49899">
    <property type="entry name" value="Concanavalin A-like lectins/glucanases"/>
    <property type="match status" value="1"/>
</dbReference>
<dbReference type="Gene3D" id="2.60.120.920">
    <property type="match status" value="1"/>
</dbReference>
<dbReference type="InterPro" id="IPR001870">
    <property type="entry name" value="B30.2/SPRY"/>
</dbReference>
<dbReference type="GO" id="GO:0005737">
    <property type="term" value="C:cytoplasm"/>
    <property type="evidence" value="ECO:0007669"/>
    <property type="project" value="UniProtKB-ARBA"/>
</dbReference>
<feature type="domain" description="Ig-like" evidence="14">
    <location>
        <begin position="134"/>
        <end position="245"/>
    </location>
</feature>
<keyword evidence="10" id="KW-0393">Immunoglobulin domain</keyword>
<sequence>MRAVQWTVRNVGEEQDPPPVLVRPVRGQLGEARDEVRQEVGGLGATEIWGLPGSLNLLMLLSLETLLKSQPFRADLGSARVPEPSHAAEFRDAPEVPAFQSSSEEMEDFFHGSVLCHIISLLLFTQLPTGGFAQEFTVIAPPDPIVAVLGGEVLLPCRVSPAMSAEDMELRWFRSKFSEAVFIYQDRLEQKEEQMAPYAGRTSLVRDLLIQGEAAVRIQNVNVSDNGLYTCFFRKGGFYEEASLELKVAGVGSAPQVRITGPEEDGVRVVCTASGWFPKPQVQWRDLSGEKFLAFSEAHTQDAEGLFSVEAALVVRDSSVGNVTCSILNPVLGQEKAMAIFIPEPFFPQASPWKVAFLVSLTVLVILLLGAGCYTKREHSMKVREMGEKETLYQTREQDRQTKEEVLKDAGKAGQGSRLVNVAAGAEREELTTGPESRALGKSQSRAGPVTLDPGSAHSDLVISHEKTSVTLKASCVNSADTFSVLGFEGITSGRCYWEVEIRDGDQSEWALGVCGEGVNRKGWYVVSPDKGFWAVGRFERGYCACTLPQTLLSFMQAPHPRLRVGVFLDHKEGDISFYNMTDGSHIFSFPQASFSGTLFPYFMISSGDVSLTVCPKVGGSEGLPVALSNPSLEEPYQGNQSHSLILITGHQGECGKKQISYRMDTVGSVAIITATQKEANEGGETIDRNNLKQSQIYLPYFPPKPPSDSAVIKAGYCVKQRTVMKNWKRRYFQLDKNTTGYFRSEVEKEPLHVILLKEVHKVQERKSSDIMMRDNLFEIVTSSGTFYVQADSPEEMHSGIKAASGAIVAQRDLADQCPLE</sequence>
<dbReference type="InterPro" id="IPR043136">
    <property type="entry name" value="B30.2/SPRY_sf"/>
</dbReference>
<dbReference type="Pfam" id="PF00622">
    <property type="entry name" value="SPRY"/>
    <property type="match status" value="1"/>
</dbReference>
<dbReference type="PROSITE" id="PS50003">
    <property type="entry name" value="PH_DOMAIN"/>
    <property type="match status" value="1"/>
</dbReference>
<evidence type="ECO:0000256" key="2">
    <source>
        <dbReference type="ARBA" id="ARBA00007591"/>
    </source>
</evidence>
<keyword evidence="4" id="KW-0479">Metal-binding</keyword>
<keyword evidence="3" id="KW-0812">Transmembrane</keyword>
<dbReference type="FunFam" id="2.60.40.10:FF:000088">
    <property type="entry name" value="Butyrophilin subfamily 1 member A1"/>
    <property type="match status" value="1"/>
</dbReference>
<feature type="region of interest" description="Disordered" evidence="11">
    <location>
        <begin position="424"/>
        <end position="454"/>
    </location>
</feature>
<comment type="caution">
    <text evidence="15">The sequence shown here is derived from an EMBL/GenBank/DDBJ whole genome shotgun (WGS) entry which is preliminary data.</text>
</comment>
<dbReference type="CDD" id="cd13271">
    <property type="entry name" value="PH2_TAPP1_2"/>
    <property type="match status" value="1"/>
</dbReference>
<dbReference type="InterPro" id="IPR003879">
    <property type="entry name" value="Butyrophylin_SPRY"/>
</dbReference>
<evidence type="ECO:0000256" key="4">
    <source>
        <dbReference type="ARBA" id="ARBA00022723"/>
    </source>
</evidence>
<dbReference type="CDD" id="cd05713">
    <property type="entry name" value="IgV_MOG_like"/>
    <property type="match status" value="1"/>
</dbReference>
<dbReference type="GO" id="GO:0050852">
    <property type="term" value="P:T cell receptor signaling pathway"/>
    <property type="evidence" value="ECO:0007669"/>
    <property type="project" value="TreeGrafter"/>
</dbReference>
<feature type="compositionally biased region" description="Basic and acidic residues" evidence="11">
    <location>
        <begin position="388"/>
        <end position="411"/>
    </location>
</feature>
<dbReference type="CDD" id="cd13733">
    <property type="entry name" value="SPRY_PRY_C-I_1"/>
    <property type="match status" value="1"/>
</dbReference>
<evidence type="ECO:0000259" key="12">
    <source>
        <dbReference type="PROSITE" id="PS50003"/>
    </source>
</evidence>
<dbReference type="Gene3D" id="2.30.29.30">
    <property type="entry name" value="Pleckstrin-homology domain (PH domain)/Phosphotyrosine-binding domain (PTB)"/>
    <property type="match status" value="1"/>
</dbReference>
<evidence type="ECO:0000256" key="7">
    <source>
        <dbReference type="ARBA" id="ARBA00022833"/>
    </source>
</evidence>
<dbReference type="EMBL" id="VBQZ03000388">
    <property type="protein sequence ID" value="MXQ99232.1"/>
    <property type="molecule type" value="Genomic_DNA"/>
</dbReference>
<dbReference type="InterPro" id="IPR050504">
    <property type="entry name" value="IgSF_BTN/MOG"/>
</dbReference>
<dbReference type="PANTHER" id="PTHR24100">
    <property type="entry name" value="BUTYROPHILIN"/>
    <property type="match status" value="1"/>
</dbReference>
<dbReference type="InterPro" id="IPR053896">
    <property type="entry name" value="BTN3A2-like_Ig-C"/>
</dbReference>
<evidence type="ECO:0000256" key="6">
    <source>
        <dbReference type="ARBA" id="ARBA00022771"/>
    </source>
</evidence>
<dbReference type="InterPro" id="IPR003877">
    <property type="entry name" value="SPRY_dom"/>
</dbReference>
<dbReference type="Proteomes" id="UP000322234">
    <property type="component" value="Unassembled WGS sequence"/>
</dbReference>
<keyword evidence="5" id="KW-0732">Signal</keyword>
<evidence type="ECO:0000256" key="3">
    <source>
        <dbReference type="ARBA" id="ARBA00022692"/>
    </source>
</evidence>
<accession>A0A6B0SA28</accession>
<organism evidence="15 16">
    <name type="scientific">Bos mutus</name>
    <name type="common">wild yak</name>
    <dbReference type="NCBI Taxonomy" id="72004"/>
    <lineage>
        <taxon>Eukaryota</taxon>
        <taxon>Metazoa</taxon>
        <taxon>Chordata</taxon>
        <taxon>Craniata</taxon>
        <taxon>Vertebrata</taxon>
        <taxon>Euteleostomi</taxon>
        <taxon>Mammalia</taxon>
        <taxon>Eutheria</taxon>
        <taxon>Laurasiatheria</taxon>
        <taxon>Artiodactyla</taxon>
        <taxon>Ruminantia</taxon>
        <taxon>Pecora</taxon>
        <taxon>Bovidae</taxon>
        <taxon>Bovinae</taxon>
        <taxon>Bos</taxon>
    </lineage>
</organism>
<name>A0A6B0SA28_9CETA</name>
<dbReference type="GO" id="GO:0009897">
    <property type="term" value="C:external side of plasma membrane"/>
    <property type="evidence" value="ECO:0007669"/>
    <property type="project" value="TreeGrafter"/>
</dbReference>
<dbReference type="PROSITE" id="PS50835">
    <property type="entry name" value="IG_LIKE"/>
    <property type="match status" value="2"/>
</dbReference>
<dbReference type="SUPFAM" id="SSF48726">
    <property type="entry name" value="Immunoglobulin"/>
    <property type="match status" value="2"/>
</dbReference>
<feature type="domain" description="Ig-like" evidence="14">
    <location>
        <begin position="255"/>
        <end position="339"/>
    </location>
</feature>
<feature type="domain" description="PH" evidence="12">
    <location>
        <begin position="711"/>
        <end position="809"/>
    </location>
</feature>
<dbReference type="InterPro" id="IPR003599">
    <property type="entry name" value="Ig_sub"/>
</dbReference>
<dbReference type="SMART" id="SM00449">
    <property type="entry name" value="SPRY"/>
    <property type="match status" value="1"/>
</dbReference>
<dbReference type="InterPro" id="IPR001849">
    <property type="entry name" value="PH_domain"/>
</dbReference>
<comment type="similarity">
    <text evidence="2">Belongs to the immunoglobulin superfamily. BTN/MOG family.</text>
</comment>
<dbReference type="AlphaFoldDB" id="A0A6B0SA28"/>
<dbReference type="InterPro" id="IPR013320">
    <property type="entry name" value="ConA-like_dom_sf"/>
</dbReference>
<dbReference type="Gene3D" id="2.60.40.10">
    <property type="entry name" value="Immunoglobulins"/>
    <property type="match status" value="2"/>
</dbReference>
<feature type="region of interest" description="Disordered" evidence="11">
    <location>
        <begin position="388"/>
        <end position="412"/>
    </location>
</feature>
<dbReference type="InterPro" id="IPR013783">
    <property type="entry name" value="Ig-like_fold"/>
</dbReference>
<dbReference type="PRINTS" id="PR01407">
    <property type="entry name" value="BUTYPHLNCDUF"/>
</dbReference>
<dbReference type="InterPro" id="IPR011993">
    <property type="entry name" value="PH-like_dom_sf"/>
</dbReference>
<comment type="subcellular location">
    <subcellularLocation>
        <location evidence="1">Membrane</location>
        <topology evidence="1">Single-pass type I membrane protein</topology>
    </subcellularLocation>
</comment>
<evidence type="ECO:0000256" key="5">
    <source>
        <dbReference type="ARBA" id="ARBA00022729"/>
    </source>
</evidence>
<keyword evidence="9" id="KW-0472">Membrane</keyword>
<protein>
    <recommendedName>
        <fullName evidence="17">Butyrophilin subfamily 1 member A1</fullName>
    </recommendedName>
</protein>
<keyword evidence="16" id="KW-1185">Reference proteome</keyword>
<gene>
    <name evidence="15" type="ORF">E5288_WYG005395</name>
</gene>
<dbReference type="Pfam" id="PF00169">
    <property type="entry name" value="PH"/>
    <property type="match status" value="1"/>
</dbReference>
<dbReference type="SMART" id="SM00233">
    <property type="entry name" value="PH"/>
    <property type="match status" value="1"/>
</dbReference>
<dbReference type="InterPro" id="IPR007110">
    <property type="entry name" value="Ig-like_dom"/>
</dbReference>
<dbReference type="GO" id="GO:0005102">
    <property type="term" value="F:signaling receptor binding"/>
    <property type="evidence" value="ECO:0007669"/>
    <property type="project" value="TreeGrafter"/>
</dbReference>
<dbReference type="Pfam" id="PF07686">
    <property type="entry name" value="V-set"/>
    <property type="match status" value="1"/>
</dbReference>
<dbReference type="PROSITE" id="PS50188">
    <property type="entry name" value="B302_SPRY"/>
    <property type="match status" value="1"/>
</dbReference>
<evidence type="ECO:0000256" key="1">
    <source>
        <dbReference type="ARBA" id="ARBA00004479"/>
    </source>
</evidence>
<dbReference type="Pfam" id="PF22705">
    <property type="entry name" value="C2-set_3"/>
    <property type="match status" value="1"/>
</dbReference>
<reference evidence="15" key="1">
    <citation type="submission" date="2019-10" db="EMBL/GenBank/DDBJ databases">
        <title>The sequence and de novo assembly of the wild yak genome.</title>
        <authorList>
            <person name="Liu Y."/>
        </authorList>
    </citation>
    <scope>NUCLEOTIDE SEQUENCE [LARGE SCALE GENOMIC DNA]</scope>
    <source>
        <strain evidence="15">WY2019</strain>
    </source>
</reference>
<evidence type="ECO:0000313" key="16">
    <source>
        <dbReference type="Proteomes" id="UP000322234"/>
    </source>
</evidence>
<dbReference type="GO" id="GO:0008270">
    <property type="term" value="F:zinc ion binding"/>
    <property type="evidence" value="ECO:0007669"/>
    <property type="project" value="UniProtKB-KW"/>
</dbReference>
<feature type="domain" description="B30.2/SPRY" evidence="13">
    <location>
        <begin position="430"/>
        <end position="621"/>
    </location>
</feature>
<evidence type="ECO:0000259" key="13">
    <source>
        <dbReference type="PROSITE" id="PS50188"/>
    </source>
</evidence>
<dbReference type="FunFam" id="2.60.120.920:FF:000040">
    <property type="entry name" value="Ret finger protein-like 4A"/>
    <property type="match status" value="1"/>
</dbReference>
<keyword evidence="6" id="KW-0863">Zinc-finger</keyword>
<dbReference type="FunFam" id="2.60.40.10:FF:000208">
    <property type="entry name" value="Butyrophilin subfamily 1 member A1"/>
    <property type="match status" value="1"/>
</dbReference>
<evidence type="ECO:0008006" key="17">
    <source>
        <dbReference type="Google" id="ProtNLM"/>
    </source>
</evidence>
<dbReference type="SMART" id="SM00406">
    <property type="entry name" value="IGv"/>
    <property type="match status" value="1"/>
</dbReference>
<keyword evidence="8" id="KW-1133">Transmembrane helix</keyword>
<evidence type="ECO:0000313" key="15">
    <source>
        <dbReference type="EMBL" id="MXQ99232.1"/>
    </source>
</evidence>
<dbReference type="PANTHER" id="PTHR24100:SF64">
    <property type="entry name" value="BUTYROPHILIN, SUBFAMILY 3, MEMBER A3-RELATED"/>
    <property type="match status" value="1"/>
</dbReference>
<evidence type="ECO:0000259" key="14">
    <source>
        <dbReference type="PROSITE" id="PS50835"/>
    </source>
</evidence>
<dbReference type="InterPro" id="IPR036179">
    <property type="entry name" value="Ig-like_dom_sf"/>
</dbReference>
<dbReference type="GO" id="GO:0001817">
    <property type="term" value="P:regulation of cytokine production"/>
    <property type="evidence" value="ECO:0007669"/>
    <property type="project" value="TreeGrafter"/>
</dbReference>